<organism evidence="1 2">
    <name type="scientific">Eptatretus burgeri</name>
    <name type="common">Inshore hagfish</name>
    <dbReference type="NCBI Taxonomy" id="7764"/>
    <lineage>
        <taxon>Eukaryota</taxon>
        <taxon>Metazoa</taxon>
        <taxon>Chordata</taxon>
        <taxon>Craniata</taxon>
        <taxon>Vertebrata</taxon>
        <taxon>Cyclostomata</taxon>
        <taxon>Myxini</taxon>
        <taxon>Myxiniformes</taxon>
        <taxon>Myxinidae</taxon>
        <taxon>Eptatretinae</taxon>
        <taxon>Eptatretus</taxon>
    </lineage>
</organism>
<name>A0A8C4Q1Q9_EPTBU</name>
<dbReference type="PANTHER" id="PTHR14553:SF1">
    <property type="entry name" value="SIMILAR TO CHROMOSOME 1 OPEN READING FRAME 50"/>
    <property type="match status" value="1"/>
</dbReference>
<accession>A0A8C4Q1Q9</accession>
<dbReference type="Proteomes" id="UP000694388">
    <property type="component" value="Unplaced"/>
</dbReference>
<evidence type="ECO:0000313" key="1">
    <source>
        <dbReference type="Ensembl" id="ENSEBUP00000008704.1"/>
    </source>
</evidence>
<sequence>MNHLERRNDLAMKDPVGFLVETSESPAGLPLVSSYHVCRRSDPMDLVALAEQVQKADDFIKANACNKLSVIAEQIHFLQEKAKKVIEEAKRDAELHHAACNMVKKPGQVYFLYQQNPGQNYFSIISPKEWGSSQPHKFIGAFQLQHDMSWMPQEYGDEENSHKYALQKFLLEPLLQDVF</sequence>
<dbReference type="Ensembl" id="ENSEBUT00000009187.1">
    <property type="protein sequence ID" value="ENSEBUP00000008679.1"/>
    <property type="gene ID" value="ENSEBUG00000005610.1"/>
</dbReference>
<proteinExistence type="predicted"/>
<keyword evidence="2" id="KW-1185">Reference proteome</keyword>
<dbReference type="AlphaFoldDB" id="A0A8C4Q1Q9"/>
<reference evidence="1" key="1">
    <citation type="submission" date="2025-05" db="UniProtKB">
        <authorList>
            <consortium name="Ensembl"/>
        </authorList>
    </citation>
    <scope>IDENTIFICATION</scope>
</reference>
<protein>
    <submittedName>
        <fullName evidence="1">Chromosome 1 open reading frame 50</fullName>
    </submittedName>
</protein>
<dbReference type="Ensembl" id="ENSEBUT00000009213.1">
    <property type="protein sequence ID" value="ENSEBUP00000008704.1"/>
    <property type="gene ID" value="ENSEBUG00000005610.1"/>
</dbReference>
<dbReference type="Pfam" id="PF10504">
    <property type="entry name" value="DUF2452"/>
    <property type="match status" value="1"/>
</dbReference>
<dbReference type="GeneTree" id="ENSGT00390000003084"/>
<dbReference type="InterPro" id="IPR019534">
    <property type="entry name" value="DUF2452"/>
</dbReference>
<dbReference type="PANTHER" id="PTHR14553">
    <property type="entry name" value="UNCHARACTERIZED PROTEIN C1ORF50"/>
    <property type="match status" value="1"/>
</dbReference>
<evidence type="ECO:0000313" key="2">
    <source>
        <dbReference type="Proteomes" id="UP000694388"/>
    </source>
</evidence>